<dbReference type="InterPro" id="IPR051536">
    <property type="entry name" value="UDG_Type-4/5"/>
</dbReference>
<comment type="catalytic activity">
    <reaction evidence="1">
        <text>Hydrolyzes single-stranded DNA or mismatched double-stranded DNA and polynucleotides, releasing free uracil.</text>
        <dbReference type="EC" id="3.2.2.27"/>
    </reaction>
</comment>
<evidence type="ECO:0000256" key="5">
    <source>
        <dbReference type="ARBA" id="ARBA00022485"/>
    </source>
</evidence>
<dbReference type="GO" id="GO:0051539">
    <property type="term" value="F:4 iron, 4 sulfur cluster binding"/>
    <property type="evidence" value="ECO:0007669"/>
    <property type="project" value="UniProtKB-KW"/>
</dbReference>
<dbReference type="RefSeq" id="WP_091362886.1">
    <property type="nucleotide sequence ID" value="NZ_FMXA01000003.1"/>
</dbReference>
<dbReference type="SMART" id="SM00986">
    <property type="entry name" value="UDG"/>
    <property type="match status" value="1"/>
</dbReference>
<evidence type="ECO:0000256" key="7">
    <source>
        <dbReference type="ARBA" id="ARBA00022763"/>
    </source>
</evidence>
<dbReference type="EC" id="3.2.2.27" evidence="3"/>
<feature type="region of interest" description="Disordered" evidence="12">
    <location>
        <begin position="1"/>
        <end position="26"/>
    </location>
</feature>
<dbReference type="OrthoDB" id="5290748at2"/>
<dbReference type="SMART" id="SM00987">
    <property type="entry name" value="UreE_C"/>
    <property type="match status" value="1"/>
</dbReference>
<evidence type="ECO:0000259" key="13">
    <source>
        <dbReference type="SMART" id="SM00986"/>
    </source>
</evidence>
<dbReference type="PANTHER" id="PTHR33693:SF1">
    <property type="entry name" value="TYPE-4 URACIL-DNA GLYCOSYLASE"/>
    <property type="match status" value="1"/>
</dbReference>
<name>A0A1G5UWS1_9FIRM</name>
<dbReference type="GeneID" id="87755249"/>
<evidence type="ECO:0000256" key="11">
    <source>
        <dbReference type="ARBA" id="ARBA00023204"/>
    </source>
</evidence>
<evidence type="ECO:0000256" key="9">
    <source>
        <dbReference type="ARBA" id="ARBA00023004"/>
    </source>
</evidence>
<evidence type="ECO:0000256" key="12">
    <source>
        <dbReference type="SAM" id="MobiDB-lite"/>
    </source>
</evidence>
<gene>
    <name evidence="14" type="ORF">SAMN02910343_00199</name>
</gene>
<evidence type="ECO:0000256" key="10">
    <source>
        <dbReference type="ARBA" id="ARBA00023014"/>
    </source>
</evidence>
<dbReference type="SUPFAM" id="SSF52141">
    <property type="entry name" value="Uracil-DNA glycosylase-like"/>
    <property type="match status" value="1"/>
</dbReference>
<evidence type="ECO:0000313" key="15">
    <source>
        <dbReference type="Proteomes" id="UP000199689"/>
    </source>
</evidence>
<evidence type="ECO:0000256" key="3">
    <source>
        <dbReference type="ARBA" id="ARBA00012030"/>
    </source>
</evidence>
<dbReference type="Proteomes" id="UP000199689">
    <property type="component" value="Unassembled WGS sequence"/>
</dbReference>
<dbReference type="Gene3D" id="3.40.470.10">
    <property type="entry name" value="Uracil-DNA glycosylase-like domain"/>
    <property type="match status" value="1"/>
</dbReference>
<evidence type="ECO:0000256" key="2">
    <source>
        <dbReference type="ARBA" id="ARBA00006521"/>
    </source>
</evidence>
<evidence type="ECO:0000313" key="14">
    <source>
        <dbReference type="EMBL" id="SDA38049.1"/>
    </source>
</evidence>
<keyword evidence="5" id="KW-0004">4Fe-4S</keyword>
<dbReference type="CDD" id="cd10030">
    <property type="entry name" value="UDG-F4_TTUDGA_SPO1dp_like"/>
    <property type="match status" value="1"/>
</dbReference>
<dbReference type="STRING" id="209880.SAMN02910343_00199"/>
<dbReference type="EMBL" id="FMXA01000003">
    <property type="protein sequence ID" value="SDA38049.1"/>
    <property type="molecule type" value="Genomic_DNA"/>
</dbReference>
<feature type="domain" description="Uracil-DNA glycosylase-like" evidence="13">
    <location>
        <begin position="50"/>
        <end position="196"/>
    </location>
</feature>
<reference evidence="14 15" key="1">
    <citation type="submission" date="2016-10" db="EMBL/GenBank/DDBJ databases">
        <authorList>
            <person name="de Groot N.N."/>
        </authorList>
    </citation>
    <scope>NUCLEOTIDE SEQUENCE [LARGE SCALE GENOMIC DNA]</scope>
    <source>
        <strain evidence="14 15">DSM 15230</strain>
    </source>
</reference>
<dbReference type="InterPro" id="IPR005122">
    <property type="entry name" value="Uracil-DNA_glycosylase-like"/>
</dbReference>
<dbReference type="GO" id="GO:0004844">
    <property type="term" value="F:uracil DNA N-glycosylase activity"/>
    <property type="evidence" value="ECO:0007669"/>
    <property type="project" value="UniProtKB-EC"/>
</dbReference>
<keyword evidence="7" id="KW-0227">DNA damage</keyword>
<dbReference type="InterPro" id="IPR036895">
    <property type="entry name" value="Uracil-DNA_glycosylase-like_sf"/>
</dbReference>
<dbReference type="PANTHER" id="PTHR33693">
    <property type="entry name" value="TYPE-5 URACIL-DNA GLYCOSYLASE"/>
    <property type="match status" value="1"/>
</dbReference>
<evidence type="ECO:0000256" key="4">
    <source>
        <dbReference type="ARBA" id="ARBA00019403"/>
    </source>
</evidence>
<keyword evidence="15" id="KW-1185">Reference proteome</keyword>
<proteinExistence type="inferred from homology"/>
<keyword evidence="9" id="KW-0408">Iron</keyword>
<dbReference type="GO" id="GO:0046872">
    <property type="term" value="F:metal ion binding"/>
    <property type="evidence" value="ECO:0007669"/>
    <property type="project" value="UniProtKB-KW"/>
</dbReference>
<dbReference type="Pfam" id="PF03167">
    <property type="entry name" value="UDG"/>
    <property type="match status" value="1"/>
</dbReference>
<evidence type="ECO:0000256" key="8">
    <source>
        <dbReference type="ARBA" id="ARBA00022801"/>
    </source>
</evidence>
<organism evidence="14 15">
    <name type="scientific">Allisonella histaminiformans</name>
    <dbReference type="NCBI Taxonomy" id="209880"/>
    <lineage>
        <taxon>Bacteria</taxon>
        <taxon>Bacillati</taxon>
        <taxon>Bacillota</taxon>
        <taxon>Negativicutes</taxon>
        <taxon>Veillonellales</taxon>
        <taxon>Veillonellaceae</taxon>
        <taxon>Allisonella</taxon>
    </lineage>
</organism>
<evidence type="ECO:0000256" key="1">
    <source>
        <dbReference type="ARBA" id="ARBA00001400"/>
    </source>
</evidence>
<dbReference type="InterPro" id="IPR005273">
    <property type="entry name" value="Ura-DNA_glyco_family4"/>
</dbReference>
<dbReference type="GO" id="GO:0006281">
    <property type="term" value="P:DNA repair"/>
    <property type="evidence" value="ECO:0007669"/>
    <property type="project" value="UniProtKB-KW"/>
</dbReference>
<keyword evidence="10" id="KW-0411">Iron-sulfur</keyword>
<evidence type="ECO:0000256" key="6">
    <source>
        <dbReference type="ARBA" id="ARBA00022723"/>
    </source>
</evidence>
<keyword evidence="11" id="KW-0234">DNA repair</keyword>
<keyword evidence="6" id="KW-0479">Metal-binding</keyword>
<dbReference type="AlphaFoldDB" id="A0A1G5UWS1"/>
<comment type="similarity">
    <text evidence="2">Belongs to the uracil-DNA glycosylase (UDG) superfamily. Type 4 (UDGa) family.</text>
</comment>
<protein>
    <recommendedName>
        <fullName evidence="4">Type-4 uracil-DNA glycosylase</fullName>
        <ecNumber evidence="3">3.2.2.27</ecNumber>
    </recommendedName>
</protein>
<dbReference type="NCBIfam" id="TIGR00758">
    <property type="entry name" value="UDG_fam4"/>
    <property type="match status" value="1"/>
</dbReference>
<feature type="compositionally biased region" description="Basic and acidic residues" evidence="12">
    <location>
        <begin position="9"/>
        <end position="26"/>
    </location>
</feature>
<sequence>MDLWGNEDWWDREAEEKKPPEETDYEGMEREFYHCRACPLRREGGHGPVLSTGPCPAPLMLVGEGPGSVEDEHGLPLIGPSGQLLDRALLSVGITRDHVYVTNIVKCRPRGNRTPTQQEGYFCASRWLVREIGLVKPKVIVALGKPALRFFLGREAGIIRNRGHWISWHGIPVMPTFHPAYLLRQEGHAQVEAKWAVYYDLMAARDKAAALAPDWVWKSGNVPDLTEMYAQRILMRKELAESK</sequence>
<accession>A0A1G5UWS1</accession>
<keyword evidence="8" id="KW-0378">Hydrolase</keyword>